<accession>A0A5B8NI58</accession>
<dbReference type="GO" id="GO:0006814">
    <property type="term" value="P:sodium ion transport"/>
    <property type="evidence" value="ECO:0007669"/>
    <property type="project" value="InterPro"/>
</dbReference>
<proteinExistence type="predicted"/>
<dbReference type="CDD" id="cd17332">
    <property type="entry name" value="MFS_MelB_like"/>
    <property type="match status" value="1"/>
</dbReference>
<feature type="transmembrane region" description="Helical" evidence="1">
    <location>
        <begin position="248"/>
        <end position="272"/>
    </location>
</feature>
<feature type="transmembrane region" description="Helical" evidence="1">
    <location>
        <begin position="379"/>
        <end position="400"/>
    </location>
</feature>
<feature type="transmembrane region" description="Helical" evidence="1">
    <location>
        <begin position="284"/>
        <end position="302"/>
    </location>
</feature>
<feature type="transmembrane region" description="Helical" evidence="1">
    <location>
        <begin position="163"/>
        <end position="184"/>
    </location>
</feature>
<dbReference type="GO" id="GO:0005886">
    <property type="term" value="C:plasma membrane"/>
    <property type="evidence" value="ECO:0007669"/>
    <property type="project" value="TreeGrafter"/>
</dbReference>
<protein>
    <submittedName>
        <fullName evidence="2">MFS transporter</fullName>
    </submittedName>
</protein>
<keyword evidence="1" id="KW-1133">Transmembrane helix</keyword>
<feature type="transmembrane region" description="Helical" evidence="1">
    <location>
        <begin position="338"/>
        <end position="358"/>
    </location>
</feature>
<reference evidence="2 3" key="1">
    <citation type="submission" date="2019-08" db="EMBL/GenBank/DDBJ databases">
        <title>Carotenoids and Carotenoid Binding Proteins in the Halophilic Cyanobacterium Euhalothece sp. ZM00.</title>
        <authorList>
            <person name="Cho S.M."/>
            <person name="Song J.Y."/>
            <person name="Park Y.-I."/>
        </authorList>
    </citation>
    <scope>NUCLEOTIDE SEQUENCE [LARGE SCALE GENOMIC DNA]</scope>
    <source>
        <strain evidence="2 3">Z-M001</strain>
    </source>
</reference>
<keyword evidence="1" id="KW-0472">Membrane</keyword>
<feature type="transmembrane region" description="Helical" evidence="1">
    <location>
        <begin position="190"/>
        <end position="214"/>
    </location>
</feature>
<feature type="transmembrane region" description="Helical" evidence="1">
    <location>
        <begin position="430"/>
        <end position="453"/>
    </location>
</feature>
<evidence type="ECO:0000313" key="2">
    <source>
        <dbReference type="EMBL" id="QDZ38587.1"/>
    </source>
</evidence>
<name>A0A5B8NI58_9CHRO</name>
<dbReference type="GO" id="GO:0015293">
    <property type="term" value="F:symporter activity"/>
    <property type="evidence" value="ECO:0007669"/>
    <property type="project" value="InterPro"/>
</dbReference>
<keyword evidence="3" id="KW-1185">Reference proteome</keyword>
<organism evidence="2 3">
    <name type="scientific">Euhalothece natronophila Z-M001</name>
    <dbReference type="NCBI Taxonomy" id="522448"/>
    <lineage>
        <taxon>Bacteria</taxon>
        <taxon>Bacillati</taxon>
        <taxon>Cyanobacteriota</taxon>
        <taxon>Cyanophyceae</taxon>
        <taxon>Oscillatoriophycideae</taxon>
        <taxon>Chroococcales</taxon>
        <taxon>Halothecacae</taxon>
        <taxon>Halothece cluster</taxon>
        <taxon>Euhalothece</taxon>
    </lineage>
</organism>
<dbReference type="InterPro" id="IPR039672">
    <property type="entry name" value="MFS_2"/>
</dbReference>
<dbReference type="PANTHER" id="PTHR11328">
    <property type="entry name" value="MAJOR FACILITATOR SUPERFAMILY DOMAIN-CONTAINING PROTEIN"/>
    <property type="match status" value="1"/>
</dbReference>
<dbReference type="PANTHER" id="PTHR11328:SF24">
    <property type="entry name" value="MAJOR FACILITATOR SUPERFAMILY (MFS) PROFILE DOMAIN-CONTAINING PROTEIN"/>
    <property type="match status" value="1"/>
</dbReference>
<keyword evidence="1" id="KW-0812">Transmembrane</keyword>
<gene>
    <name evidence="2" type="ORF">FRE64_00675</name>
</gene>
<evidence type="ECO:0000313" key="3">
    <source>
        <dbReference type="Proteomes" id="UP000318453"/>
    </source>
</evidence>
<dbReference type="OrthoDB" id="9764596at2"/>
<evidence type="ECO:0000256" key="1">
    <source>
        <dbReference type="SAM" id="Phobius"/>
    </source>
</evidence>
<feature type="transmembrane region" description="Helical" evidence="1">
    <location>
        <begin position="118"/>
        <end position="142"/>
    </location>
</feature>
<feature type="transmembrane region" description="Helical" evidence="1">
    <location>
        <begin position="38"/>
        <end position="65"/>
    </location>
</feature>
<dbReference type="EMBL" id="CP042326">
    <property type="protein sequence ID" value="QDZ38587.1"/>
    <property type="molecule type" value="Genomic_DNA"/>
</dbReference>
<sequence>MVIEPNSQSSFDKTHPMSLSTKFSYGIGEFAGEVTASVLVFFLLFFLTNVAGLSAGLAGTVLLIARAWDAINDPLIGWLSDRTQSRWGRRYPWMVIAAIPLAISFALIWWVPPLSGQALFLYYCGLAFIFHIAFTSVVLPYTTLGAELTEYYNERTSLISYKAGFSVTGSMLGLLIMQGTISVVDDPARQYFIAGSICGAIAALSTYICVFGTYKRFKLLQKKRTEVSRPPTLPIQQQIRIALSNRPFLFVVGIYLCSWLGLQVTASMLPYFVVNWMGLEENHFTQMAITVQGTGLLVMAGWNYLGQRWGKRKVYCTAIPLTLIAQAGLFLLQPGQVVAMYGLAVLAGAGLAVAYLIPWSMLPDVVDLDELETGQRREGIFYGFVVQLQKIAVAIALFMVGRILDAAGLVSANGEDIAADVAQPDSALLAIRWLIGPIPSLVLIGGIIFAWMYPITREFHEEILLKLSERKREQTQ</sequence>
<dbReference type="Pfam" id="PF13347">
    <property type="entry name" value="MFS_2"/>
    <property type="match status" value="1"/>
</dbReference>
<feature type="transmembrane region" description="Helical" evidence="1">
    <location>
        <begin position="314"/>
        <end position="332"/>
    </location>
</feature>
<dbReference type="InterPro" id="IPR036259">
    <property type="entry name" value="MFS_trans_sf"/>
</dbReference>
<dbReference type="GO" id="GO:0008643">
    <property type="term" value="P:carbohydrate transport"/>
    <property type="evidence" value="ECO:0007669"/>
    <property type="project" value="InterPro"/>
</dbReference>
<dbReference type="Proteomes" id="UP000318453">
    <property type="component" value="Chromosome"/>
</dbReference>
<dbReference type="SUPFAM" id="SSF103473">
    <property type="entry name" value="MFS general substrate transporter"/>
    <property type="match status" value="1"/>
</dbReference>
<dbReference type="KEGG" id="enn:FRE64_00675"/>
<dbReference type="AlphaFoldDB" id="A0A5B8NI58"/>
<feature type="transmembrane region" description="Helical" evidence="1">
    <location>
        <begin position="91"/>
        <end position="112"/>
    </location>
</feature>
<dbReference type="NCBIfam" id="TIGR00792">
    <property type="entry name" value="gph"/>
    <property type="match status" value="1"/>
</dbReference>
<dbReference type="InterPro" id="IPR001927">
    <property type="entry name" value="Na/Gal_symport"/>
</dbReference>
<dbReference type="Gene3D" id="1.20.1250.20">
    <property type="entry name" value="MFS general substrate transporter like domains"/>
    <property type="match status" value="2"/>
</dbReference>